<dbReference type="InterPro" id="IPR003774">
    <property type="entry name" value="AlgH-like"/>
</dbReference>
<comment type="similarity">
    <text evidence="1 2">Belongs to the UPF0301 (AlgH) family.</text>
</comment>
<dbReference type="Pfam" id="PF02622">
    <property type="entry name" value="DUF179"/>
    <property type="match status" value="1"/>
</dbReference>
<name>A0A847SCP2_9NEIS</name>
<dbReference type="AlphaFoldDB" id="A0A847SCP2"/>
<evidence type="ECO:0000256" key="2">
    <source>
        <dbReference type="HAMAP-Rule" id="MF_00758"/>
    </source>
</evidence>
<reference evidence="3 4" key="1">
    <citation type="submission" date="2020-04" db="EMBL/GenBank/DDBJ databases">
        <title>Draft genome of Leeia sp. IMCC25680.</title>
        <authorList>
            <person name="Song J."/>
            <person name="Cho J.-C."/>
        </authorList>
    </citation>
    <scope>NUCLEOTIDE SEQUENCE [LARGE SCALE GENOMIC DNA]</scope>
    <source>
        <strain evidence="3 4">IMCC25680</strain>
    </source>
</reference>
<dbReference type="EMBL" id="JABAIM010000004">
    <property type="protein sequence ID" value="NLR76627.1"/>
    <property type="molecule type" value="Genomic_DNA"/>
</dbReference>
<evidence type="ECO:0000313" key="4">
    <source>
        <dbReference type="Proteomes" id="UP000587991"/>
    </source>
</evidence>
<dbReference type="SUPFAM" id="SSF143456">
    <property type="entry name" value="VC0467-like"/>
    <property type="match status" value="1"/>
</dbReference>
<accession>A0A847SCP2</accession>
<proteinExistence type="inferred from homology"/>
<dbReference type="Gene3D" id="3.40.1740.10">
    <property type="entry name" value="VC0467-like"/>
    <property type="match status" value="1"/>
</dbReference>
<keyword evidence="4" id="KW-1185">Reference proteome</keyword>
<dbReference type="PANTHER" id="PTHR30327">
    <property type="entry name" value="UNCHARACTERIZED PROTEIN YQGE"/>
    <property type="match status" value="1"/>
</dbReference>
<dbReference type="NCBIfam" id="NF001266">
    <property type="entry name" value="PRK00228.1-1"/>
    <property type="match status" value="1"/>
</dbReference>
<dbReference type="RefSeq" id="WP_168878295.1">
    <property type="nucleotide sequence ID" value="NZ_JABAIM010000004.1"/>
</dbReference>
<dbReference type="GO" id="GO:0005829">
    <property type="term" value="C:cytosol"/>
    <property type="evidence" value="ECO:0007669"/>
    <property type="project" value="TreeGrafter"/>
</dbReference>
<dbReference type="PANTHER" id="PTHR30327:SF1">
    <property type="entry name" value="UPF0301 PROTEIN YQGE"/>
    <property type="match status" value="1"/>
</dbReference>
<sequence>MQSVNLTHHFLIAMPNMQDPHFAGTLVYICEHTDQGALGLIVNRPVELDVQSLYEQVDIAFDRPDIGPQTCYFGGPVQMDRGFVLHRPVGEWTSTIAMNGNMALTTSKDILHAIAEGKGPEQFIISLGYAGWEGGQLEQELAQNAWLTVPASPDIIFELDPEARVEAAMHCLGVDRVSLSDQAGHA</sequence>
<organism evidence="3 4">
    <name type="scientific">Leeia aquatica</name>
    <dbReference type="NCBI Taxonomy" id="2725557"/>
    <lineage>
        <taxon>Bacteria</taxon>
        <taxon>Pseudomonadati</taxon>
        <taxon>Pseudomonadota</taxon>
        <taxon>Betaproteobacteria</taxon>
        <taxon>Neisseriales</taxon>
        <taxon>Leeiaceae</taxon>
        <taxon>Leeia</taxon>
    </lineage>
</organism>
<gene>
    <name evidence="3" type="ORF">HF682_15775</name>
</gene>
<dbReference type="Proteomes" id="UP000587991">
    <property type="component" value="Unassembled WGS sequence"/>
</dbReference>
<evidence type="ECO:0000256" key="1">
    <source>
        <dbReference type="ARBA" id="ARBA00009600"/>
    </source>
</evidence>
<protein>
    <recommendedName>
        <fullName evidence="2">UPF0301 protein HF682_15775</fullName>
    </recommendedName>
</protein>
<dbReference type="HAMAP" id="MF_00758">
    <property type="entry name" value="UPF0301"/>
    <property type="match status" value="1"/>
</dbReference>
<comment type="caution">
    <text evidence="3">The sequence shown here is derived from an EMBL/GenBank/DDBJ whole genome shotgun (WGS) entry which is preliminary data.</text>
</comment>
<evidence type="ECO:0000313" key="3">
    <source>
        <dbReference type="EMBL" id="NLR76627.1"/>
    </source>
</evidence>